<keyword evidence="1" id="KW-0808">Transferase</keyword>
<evidence type="ECO:0000256" key="2">
    <source>
        <dbReference type="ARBA" id="ARBA00022741"/>
    </source>
</evidence>
<dbReference type="GO" id="GO:0004788">
    <property type="term" value="F:thiamine diphosphokinase activity"/>
    <property type="evidence" value="ECO:0007669"/>
    <property type="project" value="InterPro"/>
</dbReference>
<dbReference type="PANTHER" id="PTHR13622:SF8">
    <property type="entry name" value="THIAMIN PYROPHOSPHOKINASE 1"/>
    <property type="match status" value="1"/>
</dbReference>
<dbReference type="Pfam" id="PF04263">
    <property type="entry name" value="TPK_catalytic"/>
    <property type="match status" value="1"/>
</dbReference>
<comment type="caution">
    <text evidence="6">The sequence shown here is derived from an EMBL/GenBank/DDBJ whole genome shotgun (WGS) entry which is preliminary data.</text>
</comment>
<protein>
    <submittedName>
        <fullName evidence="6">Thiamine pyrophosphokinase 1</fullName>
    </submittedName>
</protein>
<evidence type="ECO:0000256" key="1">
    <source>
        <dbReference type="ARBA" id="ARBA00022679"/>
    </source>
</evidence>
<evidence type="ECO:0000313" key="7">
    <source>
        <dbReference type="Proteomes" id="UP001151699"/>
    </source>
</evidence>
<dbReference type="PANTHER" id="PTHR13622">
    <property type="entry name" value="THIAMIN PYROPHOSPHOKINASE"/>
    <property type="match status" value="1"/>
</dbReference>
<evidence type="ECO:0000259" key="5">
    <source>
        <dbReference type="SMART" id="SM00983"/>
    </source>
</evidence>
<name>A0A9Q0ML38_9DIPT</name>
<proteinExistence type="predicted"/>
<keyword evidence="2" id="KW-0547">Nucleotide-binding</keyword>
<evidence type="ECO:0000256" key="4">
    <source>
        <dbReference type="ARBA" id="ARBA00022840"/>
    </source>
</evidence>
<gene>
    <name evidence="6" type="primary">Tpk1</name>
    <name evidence="6" type="ORF">Bhyg_16193</name>
</gene>
<dbReference type="SUPFAM" id="SSF63862">
    <property type="entry name" value="Thiamin pyrophosphokinase, substrate-binding domain"/>
    <property type="match status" value="1"/>
</dbReference>
<dbReference type="GO" id="GO:0030975">
    <property type="term" value="F:thiamine binding"/>
    <property type="evidence" value="ECO:0007669"/>
    <property type="project" value="InterPro"/>
</dbReference>
<accession>A0A9Q0ML38</accession>
<dbReference type="AlphaFoldDB" id="A0A9Q0ML38"/>
<dbReference type="InterPro" id="IPR007373">
    <property type="entry name" value="Thiamin_PyroPKinase_B1-bd"/>
</dbReference>
<dbReference type="NCBIfam" id="TIGR01378">
    <property type="entry name" value="thi_PPkinase"/>
    <property type="match status" value="1"/>
</dbReference>
<evidence type="ECO:0000256" key="3">
    <source>
        <dbReference type="ARBA" id="ARBA00022777"/>
    </source>
</evidence>
<dbReference type="Gene3D" id="2.60.120.320">
    <property type="entry name" value="Thiamin pyrophosphokinase, thiamin-binding domain"/>
    <property type="match status" value="1"/>
</dbReference>
<dbReference type="InterPro" id="IPR036759">
    <property type="entry name" value="TPK_catalytic_sf"/>
</dbReference>
<dbReference type="InterPro" id="IPR006282">
    <property type="entry name" value="Thi_PPkinase"/>
</dbReference>
<dbReference type="SMART" id="SM00983">
    <property type="entry name" value="TPK_B1_binding"/>
    <property type="match status" value="1"/>
</dbReference>
<dbReference type="EMBL" id="WJQU01001912">
    <property type="protein sequence ID" value="KAJ6633544.1"/>
    <property type="molecule type" value="Genomic_DNA"/>
</dbReference>
<dbReference type="Proteomes" id="UP001151699">
    <property type="component" value="Unassembled WGS sequence"/>
</dbReference>
<dbReference type="OrthoDB" id="25149at2759"/>
<keyword evidence="7" id="KW-1185">Reference proteome</keyword>
<dbReference type="Pfam" id="PF04265">
    <property type="entry name" value="TPK_B1_binding"/>
    <property type="match status" value="1"/>
</dbReference>
<dbReference type="CDD" id="cd07995">
    <property type="entry name" value="TPK"/>
    <property type="match status" value="1"/>
</dbReference>
<keyword evidence="4" id="KW-0067">ATP-binding</keyword>
<dbReference type="FunFam" id="2.60.120.320:FF:000001">
    <property type="entry name" value="Thiamine pyrophosphokinase"/>
    <property type="match status" value="1"/>
</dbReference>
<dbReference type="InterPro" id="IPR036371">
    <property type="entry name" value="TPK_B1-bd_sf"/>
</dbReference>
<dbReference type="GO" id="GO:0005524">
    <property type="term" value="F:ATP binding"/>
    <property type="evidence" value="ECO:0007669"/>
    <property type="project" value="UniProtKB-KW"/>
</dbReference>
<dbReference type="GO" id="GO:0016301">
    <property type="term" value="F:kinase activity"/>
    <property type="evidence" value="ECO:0007669"/>
    <property type="project" value="UniProtKB-KW"/>
</dbReference>
<organism evidence="6 7">
    <name type="scientific">Pseudolycoriella hygida</name>
    <dbReference type="NCBI Taxonomy" id="35572"/>
    <lineage>
        <taxon>Eukaryota</taxon>
        <taxon>Metazoa</taxon>
        <taxon>Ecdysozoa</taxon>
        <taxon>Arthropoda</taxon>
        <taxon>Hexapoda</taxon>
        <taxon>Insecta</taxon>
        <taxon>Pterygota</taxon>
        <taxon>Neoptera</taxon>
        <taxon>Endopterygota</taxon>
        <taxon>Diptera</taxon>
        <taxon>Nematocera</taxon>
        <taxon>Sciaroidea</taxon>
        <taxon>Sciaridae</taxon>
        <taxon>Pseudolycoriella</taxon>
    </lineage>
</organism>
<dbReference type="Gene3D" id="3.40.50.10240">
    <property type="entry name" value="Thiamin pyrophosphokinase, catalytic domain"/>
    <property type="match status" value="1"/>
</dbReference>
<dbReference type="GO" id="GO:0006772">
    <property type="term" value="P:thiamine metabolic process"/>
    <property type="evidence" value="ECO:0007669"/>
    <property type="project" value="InterPro"/>
</dbReference>
<dbReference type="InterPro" id="IPR007371">
    <property type="entry name" value="TPK_catalytic"/>
</dbReference>
<sequence length="280" mass="31856">MMMTIMSSISSSVLGSSLLRKENKSTEMVWRPSKFIDCTYDLIDEKYAIVVMNRPIHVDPIHTKQLWEKAKCRCLVDGGANRWLDFLKNNSNLDRLVEPELLTGDFDSITDETMSHFKQQSTTKIIHTPSQDHTDFTKALMELSPYIKSDSIDSVVVLQDTSGRIDHIFAHISTLVKARQFIPNVNIYVISQDSISWLLNAGDHVIHIPQEFVDKHLWCSFVPIDGKCCVTTSGFMWNLDNQFVQFGGICSTSNTYSSNVVTLRSDGYLYWSMGLSEHES</sequence>
<feature type="domain" description="Thiamin pyrophosphokinase thiamin-binding" evidence="5">
    <location>
        <begin position="202"/>
        <end position="269"/>
    </location>
</feature>
<reference evidence="6" key="1">
    <citation type="submission" date="2022-07" db="EMBL/GenBank/DDBJ databases">
        <authorList>
            <person name="Trinca V."/>
            <person name="Uliana J.V.C."/>
            <person name="Torres T.T."/>
            <person name="Ward R.J."/>
            <person name="Monesi N."/>
        </authorList>
    </citation>
    <scope>NUCLEOTIDE SEQUENCE</scope>
    <source>
        <strain evidence="6">HSMRA1968</strain>
        <tissue evidence="6">Whole embryos</tissue>
    </source>
</reference>
<dbReference type="GO" id="GO:0009229">
    <property type="term" value="P:thiamine diphosphate biosynthetic process"/>
    <property type="evidence" value="ECO:0007669"/>
    <property type="project" value="InterPro"/>
</dbReference>
<evidence type="ECO:0000313" key="6">
    <source>
        <dbReference type="EMBL" id="KAJ6633544.1"/>
    </source>
</evidence>
<dbReference type="SUPFAM" id="SSF63999">
    <property type="entry name" value="Thiamin pyrophosphokinase, catalytic domain"/>
    <property type="match status" value="1"/>
</dbReference>
<keyword evidence="3" id="KW-0418">Kinase</keyword>